<evidence type="ECO:0000256" key="1">
    <source>
        <dbReference type="ARBA" id="ARBA00008898"/>
    </source>
</evidence>
<comment type="caution">
    <text evidence="4">The sequence shown here is derived from an EMBL/GenBank/DDBJ whole genome shotgun (WGS) entry which is preliminary data.</text>
</comment>
<evidence type="ECO:0000256" key="2">
    <source>
        <dbReference type="ARBA" id="ARBA00023002"/>
    </source>
</evidence>
<reference evidence="4 5" key="1">
    <citation type="submission" date="2018-07" db="EMBL/GenBank/DDBJ databases">
        <title>Genome sequence of Azospirillum sp. ATCC 49961.</title>
        <authorList>
            <person name="Sant'Anna F.H."/>
            <person name="Baldani J.I."/>
            <person name="Zilli J.E."/>
            <person name="Reis V.M."/>
            <person name="Hartmann A."/>
            <person name="Cruz L."/>
            <person name="de Souza E.M."/>
            <person name="de Oliveira Pedrosa F."/>
            <person name="Passaglia L.M.P."/>
        </authorList>
    </citation>
    <scope>NUCLEOTIDE SEQUENCE [LARGE SCALE GENOMIC DNA]</scope>
    <source>
        <strain evidence="4 5">ATCC 49961</strain>
    </source>
</reference>
<organism evidence="4 5">
    <name type="scientific">Roseomonas genomospecies 6</name>
    <dbReference type="NCBI Taxonomy" id="214106"/>
    <lineage>
        <taxon>Bacteria</taxon>
        <taxon>Pseudomonadati</taxon>
        <taxon>Pseudomonadota</taxon>
        <taxon>Alphaproteobacteria</taxon>
        <taxon>Acetobacterales</taxon>
        <taxon>Roseomonadaceae</taxon>
        <taxon>Roseomonas</taxon>
    </lineage>
</organism>
<dbReference type="SUPFAM" id="SSF50475">
    <property type="entry name" value="FMN-binding split barrel"/>
    <property type="match status" value="1"/>
</dbReference>
<dbReference type="Gene3D" id="2.30.110.10">
    <property type="entry name" value="Electron Transport, Fmn-binding Protein, Chain A"/>
    <property type="match status" value="1"/>
</dbReference>
<name>A0A9W7KQJ5_9PROT</name>
<dbReference type="EMBL" id="QOKW01000022">
    <property type="protein sequence ID" value="KAA0677702.1"/>
    <property type="molecule type" value="Genomic_DNA"/>
</dbReference>
<feature type="domain" description="Flavin reductase like" evidence="3">
    <location>
        <begin position="14"/>
        <end position="157"/>
    </location>
</feature>
<dbReference type="Proteomes" id="UP000480854">
    <property type="component" value="Unassembled WGS sequence"/>
</dbReference>
<protein>
    <submittedName>
        <fullName evidence="4">Flavin reductase</fullName>
    </submittedName>
</protein>
<dbReference type="PANTHER" id="PTHR30466:SF11">
    <property type="entry name" value="FLAVIN-DEPENDENT MONOOXYGENASE, REDUCTASE SUBUNIT HSAB"/>
    <property type="match status" value="1"/>
</dbReference>
<keyword evidence="2" id="KW-0560">Oxidoreductase</keyword>
<proteinExistence type="inferred from homology"/>
<dbReference type="SMART" id="SM00903">
    <property type="entry name" value="Flavin_Reduct"/>
    <property type="match status" value="1"/>
</dbReference>
<dbReference type="RefSeq" id="WP_149471169.1">
    <property type="nucleotide sequence ID" value="NZ_QOKW01000022.1"/>
</dbReference>
<dbReference type="InterPro" id="IPR012349">
    <property type="entry name" value="Split_barrel_FMN-bd"/>
</dbReference>
<evidence type="ECO:0000313" key="4">
    <source>
        <dbReference type="EMBL" id="KAA0677702.1"/>
    </source>
</evidence>
<dbReference type="AlphaFoldDB" id="A0A9W7KQJ5"/>
<dbReference type="GO" id="GO:0042602">
    <property type="term" value="F:riboflavin reductase (NADPH) activity"/>
    <property type="evidence" value="ECO:0007669"/>
    <property type="project" value="TreeGrafter"/>
</dbReference>
<sequence length="168" mass="18338">MSPDPYLRSLRDAYARYATGVAVITTLTPAGTPVGLTVTSFSSVSLDPPLVLWSLMRSSASLPAFREASRFAVNVLADDQHHLSTRFASRSEERFAGIDWTPGLSGEPLLPDCLAQFECTTHCHVEAGDHVVVLGRVHRFEHRDGAPLLFFASRYAELHREPASATAS</sequence>
<keyword evidence="5" id="KW-1185">Reference proteome</keyword>
<gene>
    <name evidence="4" type="ORF">DS843_22960</name>
</gene>
<dbReference type="GO" id="GO:0010181">
    <property type="term" value="F:FMN binding"/>
    <property type="evidence" value="ECO:0007669"/>
    <property type="project" value="InterPro"/>
</dbReference>
<comment type="similarity">
    <text evidence="1">Belongs to the non-flavoprotein flavin reductase family.</text>
</comment>
<dbReference type="OrthoDB" id="9792858at2"/>
<dbReference type="Pfam" id="PF01613">
    <property type="entry name" value="Flavin_Reduct"/>
    <property type="match status" value="1"/>
</dbReference>
<dbReference type="InterPro" id="IPR050268">
    <property type="entry name" value="NADH-dep_flavin_reductase"/>
</dbReference>
<accession>A0A9W7KQJ5</accession>
<evidence type="ECO:0000313" key="5">
    <source>
        <dbReference type="Proteomes" id="UP000480854"/>
    </source>
</evidence>
<evidence type="ECO:0000259" key="3">
    <source>
        <dbReference type="SMART" id="SM00903"/>
    </source>
</evidence>
<dbReference type="PANTHER" id="PTHR30466">
    <property type="entry name" value="FLAVIN REDUCTASE"/>
    <property type="match status" value="1"/>
</dbReference>
<dbReference type="InterPro" id="IPR002563">
    <property type="entry name" value="Flavin_Rdtase-like_dom"/>
</dbReference>